<dbReference type="Gramene" id="Solyc12g017730.1.1">
    <property type="protein sequence ID" value="Solyc12g017730.1.1.1"/>
    <property type="gene ID" value="Solyc12g017730.1"/>
</dbReference>
<reference evidence="2" key="1">
    <citation type="journal article" date="2012" name="Nature">
        <title>The tomato genome sequence provides insights into fleshy fruit evolution.</title>
        <authorList>
            <consortium name="Tomato Genome Consortium"/>
        </authorList>
    </citation>
    <scope>NUCLEOTIDE SEQUENCE [LARGE SCALE GENOMIC DNA]</scope>
    <source>
        <strain evidence="2">cv. Heinz 1706</strain>
    </source>
</reference>
<dbReference type="STRING" id="4081.A0A3Q7J619"/>
<dbReference type="InterPro" id="IPR027417">
    <property type="entry name" value="P-loop_NTPase"/>
</dbReference>
<dbReference type="PaxDb" id="4081-Solyc12g017730.1.1"/>
<dbReference type="Gene3D" id="3.40.50.300">
    <property type="entry name" value="P-loop containing nucleotide triphosphate hydrolases"/>
    <property type="match status" value="1"/>
</dbReference>
<dbReference type="SUPFAM" id="SSF52540">
    <property type="entry name" value="P-loop containing nucleoside triphosphate hydrolases"/>
    <property type="match status" value="1"/>
</dbReference>
<dbReference type="EnsemblPlants" id="Solyc12g017730.1.1">
    <property type="protein sequence ID" value="Solyc12g017730.1.1.1"/>
    <property type="gene ID" value="Solyc12g017730.1"/>
</dbReference>
<dbReference type="OMA" id="YFPNDEN"/>
<sequence>MSNDQLMETVYRGLKGRRFLIVIYDIWSIEAWDQMRRIFPNDDNRNRILLTTRLKYVANYVSCPDFPPHSIVFPKFKK</sequence>
<dbReference type="AlphaFoldDB" id="A0A3Q7J619"/>
<keyword evidence="3" id="KW-1185">Reference proteome</keyword>
<organism evidence="2">
    <name type="scientific">Solanum lycopersicum</name>
    <name type="common">Tomato</name>
    <name type="synonym">Lycopersicon esculentum</name>
    <dbReference type="NCBI Taxonomy" id="4081"/>
    <lineage>
        <taxon>Eukaryota</taxon>
        <taxon>Viridiplantae</taxon>
        <taxon>Streptophyta</taxon>
        <taxon>Embryophyta</taxon>
        <taxon>Tracheophyta</taxon>
        <taxon>Spermatophyta</taxon>
        <taxon>Magnoliopsida</taxon>
        <taxon>eudicotyledons</taxon>
        <taxon>Gunneridae</taxon>
        <taxon>Pentapetalae</taxon>
        <taxon>asterids</taxon>
        <taxon>lamiids</taxon>
        <taxon>Solanales</taxon>
        <taxon>Solanaceae</taxon>
        <taxon>Solanoideae</taxon>
        <taxon>Solaneae</taxon>
        <taxon>Solanum</taxon>
        <taxon>Solanum subgen. Lycopersicon</taxon>
    </lineage>
</organism>
<evidence type="ECO:0000313" key="3">
    <source>
        <dbReference type="Proteomes" id="UP000004994"/>
    </source>
</evidence>
<dbReference type="Proteomes" id="UP000004994">
    <property type="component" value="Chromosome 12"/>
</dbReference>
<dbReference type="InParanoid" id="A0A3Q7J619"/>
<feature type="domain" description="NB-ARC" evidence="1">
    <location>
        <begin position="4"/>
        <end position="69"/>
    </location>
</feature>
<name>A0A3Q7J619_SOLLC</name>
<proteinExistence type="predicted"/>
<dbReference type="GO" id="GO:0043531">
    <property type="term" value="F:ADP binding"/>
    <property type="evidence" value="ECO:0007669"/>
    <property type="project" value="InterPro"/>
</dbReference>
<protein>
    <recommendedName>
        <fullName evidence="1">NB-ARC domain-containing protein</fullName>
    </recommendedName>
</protein>
<accession>A0A3Q7J619</accession>
<evidence type="ECO:0000313" key="2">
    <source>
        <dbReference type="EnsemblPlants" id="Solyc12g017730.1.1.1"/>
    </source>
</evidence>
<reference evidence="2" key="2">
    <citation type="submission" date="2019-01" db="UniProtKB">
        <authorList>
            <consortium name="EnsemblPlants"/>
        </authorList>
    </citation>
    <scope>IDENTIFICATION</scope>
    <source>
        <strain evidence="2">cv. Heinz 1706</strain>
    </source>
</reference>
<evidence type="ECO:0000259" key="1">
    <source>
        <dbReference type="Pfam" id="PF00931"/>
    </source>
</evidence>
<dbReference type="InterPro" id="IPR002182">
    <property type="entry name" value="NB-ARC"/>
</dbReference>
<dbReference type="Pfam" id="PF00931">
    <property type="entry name" value="NB-ARC"/>
    <property type="match status" value="1"/>
</dbReference>